<dbReference type="EMBL" id="CP106878">
    <property type="protein sequence ID" value="WAA10268.1"/>
    <property type="molecule type" value="Genomic_DNA"/>
</dbReference>
<protein>
    <submittedName>
        <fullName evidence="1">Post-transcriptional regulator</fullName>
    </submittedName>
</protein>
<dbReference type="InterPro" id="IPR025716">
    <property type="entry name" value="Post-transcriptional_regulator"/>
</dbReference>
<dbReference type="RefSeq" id="WP_275418053.1">
    <property type="nucleotide sequence ID" value="NZ_CP106878.1"/>
</dbReference>
<keyword evidence="2" id="KW-1185">Reference proteome</keyword>
<accession>A0A9E8LV57</accession>
<gene>
    <name evidence="1" type="ORF">OE104_02710</name>
</gene>
<name>A0A9E8LV57_9BACI</name>
<evidence type="ECO:0000313" key="1">
    <source>
        <dbReference type="EMBL" id="WAA10268.1"/>
    </source>
</evidence>
<reference evidence="1" key="1">
    <citation type="submission" date="2022-09" db="EMBL/GenBank/DDBJ databases">
        <title>Complete Genomes of Fervidibacillus albus and Fervidibacillus halotolerans isolated from tidal flat sediments.</title>
        <authorList>
            <person name="Kwon K.K."/>
            <person name="Yang S.-H."/>
            <person name="Park M.J."/>
            <person name="Oh H.-M."/>
        </authorList>
    </citation>
    <scope>NUCLEOTIDE SEQUENCE</scope>
    <source>
        <strain evidence="1">MEBiC13591</strain>
    </source>
</reference>
<dbReference type="AlphaFoldDB" id="A0A9E8LV57"/>
<dbReference type="KEGG" id="faf:OE104_02710"/>
<evidence type="ECO:0000313" key="2">
    <source>
        <dbReference type="Proteomes" id="UP001164718"/>
    </source>
</evidence>
<organism evidence="1 2">
    <name type="scientific">Fervidibacillus albus</name>
    <dbReference type="NCBI Taxonomy" id="2980026"/>
    <lineage>
        <taxon>Bacteria</taxon>
        <taxon>Bacillati</taxon>
        <taxon>Bacillota</taxon>
        <taxon>Bacilli</taxon>
        <taxon>Bacillales</taxon>
        <taxon>Bacillaceae</taxon>
        <taxon>Fervidibacillus</taxon>
    </lineage>
</organism>
<sequence>MNEHPYEKFRDQVRVVLESKLEEFQLLNYTHVTEQALWDYLLSKKWKYGKKEIHLHEIVKDIYAIKVSDYISYATVQQLQAPDIFSEEGMDELYRLLGKNR</sequence>
<proteinExistence type="predicted"/>
<dbReference type="Pfam" id="PF13797">
    <property type="entry name" value="Post_transc_reg"/>
    <property type="match status" value="1"/>
</dbReference>
<dbReference type="Proteomes" id="UP001164718">
    <property type="component" value="Chromosome"/>
</dbReference>